<dbReference type="PANTHER" id="PTHR11588">
    <property type="entry name" value="TUBULIN"/>
    <property type="match status" value="1"/>
</dbReference>
<evidence type="ECO:0000313" key="8">
    <source>
        <dbReference type="Proteomes" id="UP000494040"/>
    </source>
</evidence>
<dbReference type="SUPFAM" id="SSF55307">
    <property type="entry name" value="Tubulin C-terminal domain-like"/>
    <property type="match status" value="1"/>
</dbReference>
<dbReference type="AlphaFoldDB" id="A0A8I6S2T6"/>
<keyword evidence="2 5" id="KW-0493">Microtubule</keyword>
<reference evidence="7" key="1">
    <citation type="submission" date="2022-01" db="UniProtKB">
        <authorList>
            <consortium name="EnsemblMetazoa"/>
        </authorList>
    </citation>
    <scope>IDENTIFICATION</scope>
</reference>
<dbReference type="GO" id="GO:0005525">
    <property type="term" value="F:GTP binding"/>
    <property type="evidence" value="ECO:0007669"/>
    <property type="project" value="UniProtKB-UniRule"/>
</dbReference>
<dbReference type="RefSeq" id="XP_014254771.1">
    <property type="nucleotide sequence ID" value="XM_014399285.2"/>
</dbReference>
<dbReference type="GO" id="GO:0007017">
    <property type="term" value="P:microtubule-based process"/>
    <property type="evidence" value="ECO:0007669"/>
    <property type="project" value="InterPro"/>
</dbReference>
<dbReference type="PROSITE" id="PS00227">
    <property type="entry name" value="TUBULIN"/>
    <property type="match status" value="1"/>
</dbReference>
<feature type="domain" description="Tubulin/FtsZ GTPase" evidence="6">
    <location>
        <begin position="57"/>
        <end position="256"/>
    </location>
</feature>
<dbReference type="Pfam" id="PF00091">
    <property type="entry name" value="Tubulin"/>
    <property type="match status" value="1"/>
</dbReference>
<evidence type="ECO:0000256" key="5">
    <source>
        <dbReference type="RuleBase" id="RU000352"/>
    </source>
</evidence>
<dbReference type="InterPro" id="IPR018316">
    <property type="entry name" value="Tubulin/FtsZ_2-layer-sand-dom"/>
</dbReference>
<dbReference type="PRINTS" id="PR01519">
    <property type="entry name" value="EPSLNTUBULIN"/>
</dbReference>
<dbReference type="InterPro" id="IPR008280">
    <property type="entry name" value="Tub_FtsZ_C"/>
</dbReference>
<evidence type="ECO:0000256" key="1">
    <source>
        <dbReference type="ARBA" id="ARBA00009636"/>
    </source>
</evidence>
<keyword evidence="8" id="KW-1185">Reference proteome</keyword>
<dbReference type="SMART" id="SM00864">
    <property type="entry name" value="Tubulin"/>
    <property type="match status" value="1"/>
</dbReference>
<accession>A0A8I6S2T6</accession>
<evidence type="ECO:0000256" key="3">
    <source>
        <dbReference type="ARBA" id="ARBA00022741"/>
    </source>
</evidence>
<comment type="similarity">
    <text evidence="1 5">Belongs to the tubulin family.</text>
</comment>
<protein>
    <recommendedName>
        <fullName evidence="6">Tubulin/FtsZ GTPase domain-containing protein</fullName>
    </recommendedName>
</protein>
<dbReference type="Pfam" id="PF03953">
    <property type="entry name" value="Tubulin_C"/>
    <property type="match status" value="1"/>
</dbReference>
<dbReference type="InterPro" id="IPR036525">
    <property type="entry name" value="Tubulin/FtsZ_GTPase_sf"/>
</dbReference>
<organism evidence="7 8">
    <name type="scientific">Cimex lectularius</name>
    <name type="common">Bed bug</name>
    <name type="synonym">Acanthia lectularia</name>
    <dbReference type="NCBI Taxonomy" id="79782"/>
    <lineage>
        <taxon>Eukaryota</taxon>
        <taxon>Metazoa</taxon>
        <taxon>Ecdysozoa</taxon>
        <taxon>Arthropoda</taxon>
        <taxon>Hexapoda</taxon>
        <taxon>Insecta</taxon>
        <taxon>Pterygota</taxon>
        <taxon>Neoptera</taxon>
        <taxon>Paraneoptera</taxon>
        <taxon>Hemiptera</taxon>
        <taxon>Heteroptera</taxon>
        <taxon>Panheteroptera</taxon>
        <taxon>Cimicomorpha</taxon>
        <taxon>Cimicidae</taxon>
        <taxon>Cimex</taxon>
    </lineage>
</organism>
<dbReference type="Gene3D" id="1.10.287.600">
    <property type="entry name" value="Helix hairpin bin"/>
    <property type="match status" value="1"/>
</dbReference>
<dbReference type="InterPro" id="IPR004057">
    <property type="entry name" value="Epsilon_tubulin"/>
</dbReference>
<dbReference type="PRINTS" id="PR01161">
    <property type="entry name" value="TUBULIN"/>
</dbReference>
<evidence type="ECO:0000256" key="4">
    <source>
        <dbReference type="ARBA" id="ARBA00023134"/>
    </source>
</evidence>
<sequence>MSEFLTIQVGQCGNQIGHAFWPMILQEHGMYDSNRTWRRNQDEALHSFFYNPKNVDCHTIEQMVSNKVKARALLIDMENSVVERFHNSRLRDIFDRACTLFNYPGSGNNWAVGHFTHGNEQKSTIRNMIRASVEKCDRLHGFISLFSLGGGTGSGLGSAVQQMLYDDYTKVDRIVSCVHPGENNDVVTSPYNIAFSLKCLKEYTTCVLPIDNKALLDICNRIMVTKDMATWEPYRNMNNIIVKMLLHFTSGARFPGPLNFDISDLSTNLVPFPGLHFLASSLSPIMFSKEKDVGVIKRQNDLVLGICGKDNQLLSINATKGTVFSAALFGRGDISLSCMRNYVKKFEENVKFTSWSYPGVKTSLCTVPTHNCSKSLLCLTNTTEMMHFFQKTKEDFDRLLNKKAHIHHYTRVDGFDRSEFSNTRECLSEIIDCYLANNREITIPRFYVAL</sequence>
<evidence type="ECO:0000259" key="6">
    <source>
        <dbReference type="SMART" id="SM00864"/>
    </source>
</evidence>
<dbReference type="SUPFAM" id="SSF52490">
    <property type="entry name" value="Tubulin nucleotide-binding domain-like"/>
    <property type="match status" value="1"/>
</dbReference>
<dbReference type="GeneID" id="106669657"/>
<name>A0A8I6S2T6_CIMLE</name>
<dbReference type="Gene3D" id="3.40.50.1440">
    <property type="entry name" value="Tubulin/FtsZ, GTPase domain"/>
    <property type="match status" value="1"/>
</dbReference>
<dbReference type="OrthoDB" id="1662883at2759"/>
<keyword evidence="3 5" id="KW-0547">Nucleotide-binding</keyword>
<dbReference type="InterPro" id="IPR000217">
    <property type="entry name" value="Tubulin"/>
</dbReference>
<dbReference type="Proteomes" id="UP000494040">
    <property type="component" value="Unassembled WGS sequence"/>
</dbReference>
<dbReference type="GO" id="GO:0005874">
    <property type="term" value="C:microtubule"/>
    <property type="evidence" value="ECO:0007669"/>
    <property type="project" value="UniProtKB-KW"/>
</dbReference>
<proteinExistence type="inferred from homology"/>
<dbReference type="KEGG" id="clec:106669657"/>
<keyword evidence="4 5" id="KW-0342">GTP-binding</keyword>
<evidence type="ECO:0000256" key="2">
    <source>
        <dbReference type="ARBA" id="ARBA00022701"/>
    </source>
</evidence>
<evidence type="ECO:0000313" key="7">
    <source>
        <dbReference type="EnsemblMetazoa" id="XP_014254771.1"/>
    </source>
</evidence>
<dbReference type="InterPro" id="IPR023123">
    <property type="entry name" value="Tubulin_C"/>
</dbReference>
<dbReference type="InterPro" id="IPR003008">
    <property type="entry name" value="Tubulin_FtsZ_GTPase"/>
</dbReference>
<dbReference type="InterPro" id="IPR017975">
    <property type="entry name" value="Tubulin_CS"/>
</dbReference>
<dbReference type="OMA" id="KRAHLHH"/>
<dbReference type="EnsemblMetazoa" id="XM_014399285.2">
    <property type="protein sequence ID" value="XP_014254771.1"/>
    <property type="gene ID" value="LOC106669657"/>
</dbReference>